<sequence>MKIPRIRLAAALTVAAVAVPSAVLFAAQASGAPGARPAPAVQATPGPHVLPFAKKLRSPRPQLTARPKKTAIPASIDGCDHAYGTAGQCVPWDFPQLARGESRCDWIRAHKLAGITVNNPRDRHRLDPDRNGIACDS</sequence>
<dbReference type="AlphaFoldDB" id="A0A5M3XK98"/>
<protein>
    <recommendedName>
        <fullName evidence="5">Excalibur calcium-binding domain-containing protein</fullName>
    </recommendedName>
</protein>
<proteinExistence type="predicted"/>
<feature type="chain" id="PRO_5039434736" description="Excalibur calcium-binding domain-containing protein" evidence="2">
    <location>
        <begin position="27"/>
        <end position="137"/>
    </location>
</feature>
<keyword evidence="2" id="KW-0732">Signal</keyword>
<reference evidence="3 4" key="1">
    <citation type="submission" date="2019-10" db="EMBL/GenBank/DDBJ databases">
        <title>Whole genome shotgun sequence of Acrocarpospora pleiomorpha NBRC 16267.</title>
        <authorList>
            <person name="Ichikawa N."/>
            <person name="Kimura A."/>
            <person name="Kitahashi Y."/>
            <person name="Komaki H."/>
            <person name="Oguchi A."/>
        </authorList>
    </citation>
    <scope>NUCLEOTIDE SEQUENCE [LARGE SCALE GENOMIC DNA]</scope>
    <source>
        <strain evidence="3 4">NBRC 16267</strain>
    </source>
</reference>
<evidence type="ECO:0000313" key="4">
    <source>
        <dbReference type="Proteomes" id="UP000377595"/>
    </source>
</evidence>
<feature type="region of interest" description="Disordered" evidence="1">
    <location>
        <begin position="37"/>
        <end position="71"/>
    </location>
</feature>
<keyword evidence="4" id="KW-1185">Reference proteome</keyword>
<evidence type="ECO:0000256" key="2">
    <source>
        <dbReference type="SAM" id="SignalP"/>
    </source>
</evidence>
<dbReference type="Proteomes" id="UP000377595">
    <property type="component" value="Unassembled WGS sequence"/>
</dbReference>
<accession>A0A5M3XK98</accession>
<evidence type="ECO:0000313" key="3">
    <source>
        <dbReference type="EMBL" id="GES20071.1"/>
    </source>
</evidence>
<comment type="caution">
    <text evidence="3">The sequence shown here is derived from an EMBL/GenBank/DDBJ whole genome shotgun (WGS) entry which is preliminary data.</text>
</comment>
<organism evidence="3 4">
    <name type="scientific">Acrocarpospora pleiomorpha</name>
    <dbReference type="NCBI Taxonomy" id="90975"/>
    <lineage>
        <taxon>Bacteria</taxon>
        <taxon>Bacillati</taxon>
        <taxon>Actinomycetota</taxon>
        <taxon>Actinomycetes</taxon>
        <taxon>Streptosporangiales</taxon>
        <taxon>Streptosporangiaceae</taxon>
        <taxon>Acrocarpospora</taxon>
    </lineage>
</organism>
<gene>
    <name evidence="3" type="ORF">Aple_029670</name>
</gene>
<name>A0A5M3XK98_9ACTN</name>
<feature type="signal peptide" evidence="2">
    <location>
        <begin position="1"/>
        <end position="26"/>
    </location>
</feature>
<dbReference type="EMBL" id="BLAF01000014">
    <property type="protein sequence ID" value="GES20071.1"/>
    <property type="molecule type" value="Genomic_DNA"/>
</dbReference>
<evidence type="ECO:0000256" key="1">
    <source>
        <dbReference type="SAM" id="MobiDB-lite"/>
    </source>
</evidence>
<evidence type="ECO:0008006" key="5">
    <source>
        <dbReference type="Google" id="ProtNLM"/>
    </source>
</evidence>